<dbReference type="SUPFAM" id="SSF160240">
    <property type="entry name" value="Cation efflux protein cytoplasmic domain-like"/>
    <property type="match status" value="1"/>
</dbReference>
<geneLocation type="plasmid" evidence="3 4">
    <name>pDAETH-3</name>
</geneLocation>
<dbReference type="InterPro" id="IPR036837">
    <property type="entry name" value="Cation_efflux_CTD_sf"/>
</dbReference>
<dbReference type="Gene3D" id="3.30.70.1350">
    <property type="entry name" value="Cation efflux protein, cytoplasmic domain"/>
    <property type="match status" value="1"/>
</dbReference>
<evidence type="ECO:0000259" key="2">
    <source>
        <dbReference type="Pfam" id="PF16916"/>
    </source>
</evidence>
<sequence>MDVAAPAETVARLRGIIGDHAQGALEVHDLRTRLTGHTTFVEFHLVVPGSLGVAEAHAICDRIEEAIQAEVEGAVVTIHVEPEGKAKHSGVLVL</sequence>
<organism evidence="3 4">
    <name type="scientific">Deinococcus aetherius</name>
    <dbReference type="NCBI Taxonomy" id="200252"/>
    <lineage>
        <taxon>Bacteria</taxon>
        <taxon>Thermotogati</taxon>
        <taxon>Deinococcota</taxon>
        <taxon>Deinococci</taxon>
        <taxon>Deinococcales</taxon>
        <taxon>Deinococcaceae</taxon>
        <taxon>Deinococcus</taxon>
    </lineage>
</organism>
<dbReference type="PANTHER" id="PTHR43840">
    <property type="entry name" value="MITOCHONDRIAL METAL TRANSPORTER 1-RELATED"/>
    <property type="match status" value="1"/>
</dbReference>
<accession>A0ABN6RQF3</accession>
<name>A0ABN6RQF3_9DEIO</name>
<feature type="domain" description="Cation efflux protein cytoplasmic" evidence="2">
    <location>
        <begin position="6"/>
        <end position="83"/>
    </location>
</feature>
<dbReference type="InterPro" id="IPR027470">
    <property type="entry name" value="Cation_efflux_CTD"/>
</dbReference>
<gene>
    <name evidence="3" type="ORF">DAETH_46300</name>
</gene>
<evidence type="ECO:0000256" key="1">
    <source>
        <dbReference type="ARBA" id="ARBA00022448"/>
    </source>
</evidence>
<keyword evidence="4" id="KW-1185">Reference proteome</keyword>
<dbReference type="RefSeq" id="WP_344870077.1">
    <property type="nucleotide sequence ID" value="NZ_BAABDW010000016.1"/>
</dbReference>
<protein>
    <recommendedName>
        <fullName evidence="2">Cation efflux protein cytoplasmic domain-containing protein</fullName>
    </recommendedName>
</protein>
<reference evidence="3" key="1">
    <citation type="submission" date="2022-07" db="EMBL/GenBank/DDBJ databases">
        <title>Complete Genome Sequence of the Radioresistant Bacterium Deinococcus aetherius ST0316, Isolated from the Air Dust collected in Lower Stratosphere above Japan.</title>
        <authorList>
            <person name="Satoh K."/>
            <person name="Hagiwara K."/>
            <person name="Katsumata K."/>
            <person name="Kubo A."/>
            <person name="Yokobori S."/>
            <person name="Yamagishi A."/>
            <person name="Oono Y."/>
            <person name="Narumi I."/>
        </authorList>
    </citation>
    <scope>NUCLEOTIDE SEQUENCE</scope>
    <source>
        <strain evidence="3">ST0316</strain>
        <plasmid evidence="3">pDAETH-3</plasmid>
    </source>
</reference>
<keyword evidence="3" id="KW-0614">Plasmid</keyword>
<dbReference type="Proteomes" id="UP001064971">
    <property type="component" value="Plasmid pDAETH-3"/>
</dbReference>
<keyword evidence="1" id="KW-0813">Transport</keyword>
<proteinExistence type="predicted"/>
<dbReference type="EMBL" id="AP026563">
    <property type="protein sequence ID" value="BDP44661.1"/>
    <property type="molecule type" value="Genomic_DNA"/>
</dbReference>
<evidence type="ECO:0000313" key="3">
    <source>
        <dbReference type="EMBL" id="BDP44661.1"/>
    </source>
</evidence>
<dbReference type="PANTHER" id="PTHR43840:SF15">
    <property type="entry name" value="MITOCHONDRIAL METAL TRANSPORTER 1-RELATED"/>
    <property type="match status" value="1"/>
</dbReference>
<dbReference type="Pfam" id="PF16916">
    <property type="entry name" value="ZT_dimer"/>
    <property type="match status" value="1"/>
</dbReference>
<evidence type="ECO:0000313" key="4">
    <source>
        <dbReference type="Proteomes" id="UP001064971"/>
    </source>
</evidence>
<dbReference type="InterPro" id="IPR050291">
    <property type="entry name" value="CDF_Transporter"/>
</dbReference>